<dbReference type="Proteomes" id="UP000034410">
    <property type="component" value="Chromosome"/>
</dbReference>
<keyword evidence="4" id="KW-1185">Reference proteome</keyword>
<evidence type="ECO:0000313" key="4">
    <source>
        <dbReference type="Proteomes" id="UP000034410"/>
    </source>
</evidence>
<feature type="compositionally biased region" description="Basic and acidic residues" evidence="1">
    <location>
        <begin position="69"/>
        <end position="101"/>
    </location>
</feature>
<feature type="region of interest" description="Disordered" evidence="1">
    <location>
        <begin position="33"/>
        <end position="108"/>
    </location>
</feature>
<accession>A0A0F7JZ31</accession>
<dbReference type="InterPro" id="IPR025392">
    <property type="entry name" value="DUF4124"/>
</dbReference>
<protein>
    <recommendedName>
        <fullName evidence="2">DUF4124 domain-containing protein</fullName>
    </recommendedName>
</protein>
<evidence type="ECO:0000256" key="1">
    <source>
        <dbReference type="SAM" id="MobiDB-lite"/>
    </source>
</evidence>
<evidence type="ECO:0000259" key="2">
    <source>
        <dbReference type="Pfam" id="PF13511"/>
    </source>
</evidence>
<dbReference type="PATRIC" id="fig|1543721.4.peg.2473"/>
<dbReference type="RefSeq" id="WP_046859871.1">
    <property type="nucleotide sequence ID" value="NZ_CP011412.1"/>
</dbReference>
<dbReference type="EMBL" id="CP011412">
    <property type="protein sequence ID" value="AKH20942.1"/>
    <property type="molecule type" value="Genomic_DNA"/>
</dbReference>
<dbReference type="Pfam" id="PF13511">
    <property type="entry name" value="DUF4124"/>
    <property type="match status" value="1"/>
</dbReference>
<evidence type="ECO:0000313" key="3">
    <source>
        <dbReference type="EMBL" id="AKH20942.1"/>
    </source>
</evidence>
<sequence>MLRKVICLLLSLGGVWWGLADGAVYRWVDENGRTQFGDRPPAGRSAEELQIKSRPTPGSDGTDAPANAEQRRELQQRMLDAYRDEREAKQQAREKKAAQEAKRKRACTQAKDQLRSFEAAGALYKLQPDGSRRYLSDQEYQAVLRKTRERVKQYCRSGG</sequence>
<reference evidence="3 4" key="1">
    <citation type="journal article" date="2015" name="Genome Announc.">
        <title>Complete Genome Sequence of Sedimenticola thiotaurini Strain SIP-G1, a Polyphosphate- and Polyhydroxyalkanoate-Accumulating Sulfur-Oxidizing Gammaproteobacterium Isolated from Salt Marsh Sediments.</title>
        <authorList>
            <person name="Flood B.E."/>
            <person name="Jones D.S."/>
            <person name="Bailey J.V."/>
        </authorList>
    </citation>
    <scope>NUCLEOTIDE SEQUENCE [LARGE SCALE GENOMIC DNA]</scope>
    <source>
        <strain evidence="3 4">SIP-G1</strain>
    </source>
</reference>
<dbReference type="AlphaFoldDB" id="A0A0F7JZ31"/>
<feature type="domain" description="DUF4124" evidence="2">
    <location>
        <begin position="19"/>
        <end position="58"/>
    </location>
</feature>
<gene>
    <name evidence="3" type="ORF">AAY24_11950</name>
</gene>
<dbReference type="KEGG" id="seds:AAY24_11950"/>
<proteinExistence type="predicted"/>
<name>A0A0F7JZ31_9GAMM</name>
<organism evidence="3 4">
    <name type="scientific">Sedimenticola thiotaurini</name>
    <dbReference type="NCBI Taxonomy" id="1543721"/>
    <lineage>
        <taxon>Bacteria</taxon>
        <taxon>Pseudomonadati</taxon>
        <taxon>Pseudomonadota</taxon>
        <taxon>Gammaproteobacteria</taxon>
        <taxon>Chromatiales</taxon>
        <taxon>Sedimenticolaceae</taxon>
        <taxon>Sedimenticola</taxon>
    </lineage>
</organism>